<organism evidence="7 8">
    <name type="scientific">Novispirillum itersonii</name>
    <name type="common">Aquaspirillum itersonii</name>
    <dbReference type="NCBI Taxonomy" id="189"/>
    <lineage>
        <taxon>Bacteria</taxon>
        <taxon>Pseudomonadati</taxon>
        <taxon>Pseudomonadota</taxon>
        <taxon>Alphaproteobacteria</taxon>
        <taxon>Rhodospirillales</taxon>
        <taxon>Novispirillaceae</taxon>
        <taxon>Novispirillum</taxon>
    </lineage>
</organism>
<proteinExistence type="predicted"/>
<evidence type="ECO:0000259" key="6">
    <source>
        <dbReference type="PROSITE" id="PS50937"/>
    </source>
</evidence>
<gene>
    <name evidence="7" type="ORF">FHS48_002015</name>
</gene>
<dbReference type="PRINTS" id="PR00040">
    <property type="entry name" value="HTHMERR"/>
</dbReference>
<dbReference type="AlphaFoldDB" id="A0A7W9ZHZ2"/>
<dbReference type="GO" id="GO:0005737">
    <property type="term" value="C:cytoplasm"/>
    <property type="evidence" value="ECO:0007669"/>
    <property type="project" value="UniProtKB-SubCell"/>
</dbReference>
<dbReference type="Pfam" id="PF00376">
    <property type="entry name" value="MerR"/>
    <property type="match status" value="1"/>
</dbReference>
<dbReference type="InterPro" id="IPR000551">
    <property type="entry name" value="MerR-type_HTH_dom"/>
</dbReference>
<dbReference type="Proteomes" id="UP000544872">
    <property type="component" value="Unassembled WGS sequence"/>
</dbReference>
<dbReference type="GO" id="GO:0005507">
    <property type="term" value="F:copper ion binding"/>
    <property type="evidence" value="ECO:0007669"/>
    <property type="project" value="InterPro"/>
</dbReference>
<keyword evidence="3" id="KW-0805">Transcription regulation</keyword>
<dbReference type="GO" id="GO:0045893">
    <property type="term" value="P:positive regulation of DNA-templated transcription"/>
    <property type="evidence" value="ECO:0007669"/>
    <property type="project" value="InterPro"/>
</dbReference>
<sequence>MNISQLARKTGLTAKTIRYYESIGLIPAAVRTEAGYRTYGDRDITVLQFIARSRSLGFSVEDVGHLLTLWQDRSRTSAEVKALAAQQVAEIDRKVAELTMMRQALTDLMQHCHGDDRPDCPILDRLAGEIRAGQEADDAGEGCCEHHSSFRESRV</sequence>
<dbReference type="InterPro" id="IPR011789">
    <property type="entry name" value="CueR"/>
</dbReference>
<evidence type="ECO:0000256" key="2">
    <source>
        <dbReference type="ARBA" id="ARBA00022490"/>
    </source>
</evidence>
<dbReference type="GO" id="GO:0003700">
    <property type="term" value="F:DNA-binding transcription factor activity"/>
    <property type="evidence" value="ECO:0007669"/>
    <property type="project" value="InterPro"/>
</dbReference>
<keyword evidence="8" id="KW-1185">Reference proteome</keyword>
<dbReference type="CDD" id="cd01108">
    <property type="entry name" value="HTH_CueR"/>
    <property type="match status" value="1"/>
</dbReference>
<dbReference type="InterPro" id="IPR047057">
    <property type="entry name" value="MerR_fam"/>
</dbReference>
<reference evidence="7 8" key="1">
    <citation type="submission" date="2020-08" db="EMBL/GenBank/DDBJ databases">
        <title>Genomic Encyclopedia of Type Strains, Phase IV (KMG-IV): sequencing the most valuable type-strain genomes for metagenomic binning, comparative biology and taxonomic classification.</title>
        <authorList>
            <person name="Goeker M."/>
        </authorList>
    </citation>
    <scope>NUCLEOTIDE SEQUENCE [LARGE SCALE GENOMIC DNA]</scope>
    <source>
        <strain evidence="7 8">DSM 11590</strain>
    </source>
</reference>
<evidence type="ECO:0000256" key="3">
    <source>
        <dbReference type="ARBA" id="ARBA00023015"/>
    </source>
</evidence>
<dbReference type="RefSeq" id="WP_184263422.1">
    <property type="nucleotide sequence ID" value="NZ_JACIIX010000006.1"/>
</dbReference>
<dbReference type="EMBL" id="JACIIX010000006">
    <property type="protein sequence ID" value="MBB6210599.1"/>
    <property type="molecule type" value="Genomic_DNA"/>
</dbReference>
<dbReference type="SMART" id="SM00422">
    <property type="entry name" value="HTH_MERR"/>
    <property type="match status" value="1"/>
</dbReference>
<evidence type="ECO:0000313" key="8">
    <source>
        <dbReference type="Proteomes" id="UP000544872"/>
    </source>
</evidence>
<dbReference type="PANTHER" id="PTHR30204">
    <property type="entry name" value="REDOX-CYCLING DRUG-SENSING TRANSCRIPTIONAL ACTIVATOR SOXR"/>
    <property type="match status" value="1"/>
</dbReference>
<feature type="domain" description="HTH merR-type" evidence="6">
    <location>
        <begin position="1"/>
        <end position="69"/>
    </location>
</feature>
<comment type="caution">
    <text evidence="7">The sequence shown here is derived from an EMBL/GenBank/DDBJ whole genome shotgun (WGS) entry which is preliminary data.</text>
</comment>
<dbReference type="PROSITE" id="PS50937">
    <property type="entry name" value="HTH_MERR_2"/>
    <property type="match status" value="1"/>
</dbReference>
<evidence type="ECO:0000256" key="1">
    <source>
        <dbReference type="ARBA" id="ARBA00004496"/>
    </source>
</evidence>
<dbReference type="Gene3D" id="1.10.1660.10">
    <property type="match status" value="1"/>
</dbReference>
<dbReference type="PANTHER" id="PTHR30204:SF94">
    <property type="entry name" value="HEAVY METAL-DEPENDENT TRANSCRIPTIONAL REGULATOR HI_0293-RELATED"/>
    <property type="match status" value="1"/>
</dbReference>
<dbReference type="PROSITE" id="PS00552">
    <property type="entry name" value="HTH_MERR_1"/>
    <property type="match status" value="1"/>
</dbReference>
<dbReference type="NCBIfam" id="TIGR02044">
    <property type="entry name" value="CueR"/>
    <property type="match status" value="1"/>
</dbReference>
<keyword evidence="2" id="KW-0963">Cytoplasm</keyword>
<protein>
    <submittedName>
        <fullName evidence="7">MerR family copper efflux transcriptional regulator</fullName>
    </submittedName>
</protein>
<accession>A0A7W9ZHZ2</accession>
<name>A0A7W9ZHZ2_NOVIT</name>
<evidence type="ECO:0000256" key="4">
    <source>
        <dbReference type="ARBA" id="ARBA00023125"/>
    </source>
</evidence>
<comment type="subcellular location">
    <subcellularLocation>
        <location evidence="1">Cytoplasm</location>
    </subcellularLocation>
</comment>
<evidence type="ECO:0000313" key="7">
    <source>
        <dbReference type="EMBL" id="MBB6210599.1"/>
    </source>
</evidence>
<dbReference type="SUPFAM" id="SSF46955">
    <property type="entry name" value="Putative DNA-binding domain"/>
    <property type="match status" value="1"/>
</dbReference>
<evidence type="ECO:0000256" key="5">
    <source>
        <dbReference type="ARBA" id="ARBA00023163"/>
    </source>
</evidence>
<dbReference type="InterPro" id="IPR009061">
    <property type="entry name" value="DNA-bd_dom_put_sf"/>
</dbReference>
<dbReference type="InterPro" id="IPR015358">
    <property type="entry name" value="Tscrpt_reg_MerR_DNA-bd"/>
</dbReference>
<keyword evidence="4" id="KW-0238">DNA-binding</keyword>
<keyword evidence="5" id="KW-0804">Transcription</keyword>
<dbReference type="Pfam" id="PF09278">
    <property type="entry name" value="MerR-DNA-bind"/>
    <property type="match status" value="1"/>
</dbReference>
<dbReference type="GO" id="GO:0003677">
    <property type="term" value="F:DNA binding"/>
    <property type="evidence" value="ECO:0007669"/>
    <property type="project" value="UniProtKB-KW"/>
</dbReference>